<dbReference type="InterPro" id="IPR029000">
    <property type="entry name" value="Cyclophilin-like_dom_sf"/>
</dbReference>
<gene>
    <name evidence="6" type="ORF">LIER_30212</name>
</gene>
<proteinExistence type="inferred from homology"/>
<dbReference type="PANTHER" id="PTHR11071">
    <property type="entry name" value="PEPTIDYL-PROLYL CIS-TRANS ISOMERASE"/>
    <property type="match status" value="1"/>
</dbReference>
<dbReference type="SUPFAM" id="SSF50891">
    <property type="entry name" value="Cyclophilin-like"/>
    <property type="match status" value="1"/>
</dbReference>
<comment type="function">
    <text evidence="4">PPIases accelerate the folding of proteins. It catalyzes the cis-trans isomerization of proline imidic peptide bonds in oligopeptides.</text>
</comment>
<dbReference type="Proteomes" id="UP001454036">
    <property type="component" value="Unassembled WGS sequence"/>
</dbReference>
<dbReference type="GO" id="GO:0016018">
    <property type="term" value="F:cyclosporin A binding"/>
    <property type="evidence" value="ECO:0007669"/>
    <property type="project" value="TreeGrafter"/>
</dbReference>
<dbReference type="PANTHER" id="PTHR11071:SF561">
    <property type="entry name" value="PEPTIDYL-PROLYL CIS-TRANS ISOMERASE D-RELATED"/>
    <property type="match status" value="1"/>
</dbReference>
<dbReference type="PIRSF" id="PIRSF001467">
    <property type="entry name" value="Peptidylpro_ismrse"/>
    <property type="match status" value="1"/>
</dbReference>
<dbReference type="AlphaFoldDB" id="A0AAV3RLX1"/>
<dbReference type="GO" id="GO:0006457">
    <property type="term" value="P:protein folding"/>
    <property type="evidence" value="ECO:0007669"/>
    <property type="project" value="TreeGrafter"/>
</dbReference>
<protein>
    <recommendedName>
        <fullName evidence="4">Peptidyl-prolyl cis-trans isomerase</fullName>
        <shortName evidence="4">PPIase</shortName>
        <ecNumber evidence="4">5.2.1.8</ecNumber>
    </recommendedName>
</protein>
<organism evidence="6 7">
    <name type="scientific">Lithospermum erythrorhizon</name>
    <name type="common">Purple gromwell</name>
    <name type="synonym">Lithospermum officinale var. erythrorhizon</name>
    <dbReference type="NCBI Taxonomy" id="34254"/>
    <lineage>
        <taxon>Eukaryota</taxon>
        <taxon>Viridiplantae</taxon>
        <taxon>Streptophyta</taxon>
        <taxon>Embryophyta</taxon>
        <taxon>Tracheophyta</taxon>
        <taxon>Spermatophyta</taxon>
        <taxon>Magnoliopsida</taxon>
        <taxon>eudicotyledons</taxon>
        <taxon>Gunneridae</taxon>
        <taxon>Pentapetalae</taxon>
        <taxon>asterids</taxon>
        <taxon>lamiids</taxon>
        <taxon>Boraginales</taxon>
        <taxon>Boraginaceae</taxon>
        <taxon>Boraginoideae</taxon>
        <taxon>Lithospermeae</taxon>
        <taxon>Lithospermum</taxon>
    </lineage>
</organism>
<evidence type="ECO:0000313" key="6">
    <source>
        <dbReference type="EMBL" id="GAA0181184.1"/>
    </source>
</evidence>
<dbReference type="InterPro" id="IPR024936">
    <property type="entry name" value="Cyclophilin-type_PPIase"/>
</dbReference>
<evidence type="ECO:0000259" key="5">
    <source>
        <dbReference type="PROSITE" id="PS50072"/>
    </source>
</evidence>
<evidence type="ECO:0000313" key="7">
    <source>
        <dbReference type="Proteomes" id="UP001454036"/>
    </source>
</evidence>
<reference evidence="6 7" key="1">
    <citation type="submission" date="2024-01" db="EMBL/GenBank/DDBJ databases">
        <title>The complete chloroplast genome sequence of Lithospermum erythrorhizon: insights into the phylogenetic relationship among Boraginaceae species and the maternal lineages of purple gromwells.</title>
        <authorList>
            <person name="Okada T."/>
            <person name="Watanabe K."/>
        </authorList>
    </citation>
    <scope>NUCLEOTIDE SEQUENCE [LARGE SCALE GENOMIC DNA]</scope>
</reference>
<comment type="similarity">
    <text evidence="1 4">Belongs to the cyclophilin-type PPIase family.</text>
</comment>
<keyword evidence="2 4" id="KW-0697">Rotamase</keyword>
<evidence type="ECO:0000256" key="3">
    <source>
        <dbReference type="ARBA" id="ARBA00023235"/>
    </source>
</evidence>
<dbReference type="GO" id="GO:0005737">
    <property type="term" value="C:cytoplasm"/>
    <property type="evidence" value="ECO:0007669"/>
    <property type="project" value="TreeGrafter"/>
</dbReference>
<evidence type="ECO:0000256" key="1">
    <source>
        <dbReference type="ARBA" id="ARBA00007365"/>
    </source>
</evidence>
<feature type="domain" description="PPIase cyclophilin-type" evidence="5">
    <location>
        <begin position="9"/>
        <end position="147"/>
    </location>
</feature>
<sequence>MSRKNPLVFLDVSVDGDPFERLVFELFSDVAPKTAENFRALCTGEKGEGPKCGRPLHYKGTFFHRILKGSVAQGGDLLRRDGNFGESIYGGKFPDESSKLKHDCPGLLSMTIAERDTRGSLFNITFEADHHLDKSVYSCILMWLSEF</sequence>
<evidence type="ECO:0000256" key="2">
    <source>
        <dbReference type="ARBA" id="ARBA00023110"/>
    </source>
</evidence>
<evidence type="ECO:0000256" key="4">
    <source>
        <dbReference type="RuleBase" id="RU363019"/>
    </source>
</evidence>
<dbReference type="EMBL" id="BAABME010010703">
    <property type="protein sequence ID" value="GAA0181184.1"/>
    <property type="molecule type" value="Genomic_DNA"/>
</dbReference>
<accession>A0AAV3RLX1</accession>
<dbReference type="Gene3D" id="2.40.100.10">
    <property type="entry name" value="Cyclophilin-like"/>
    <property type="match status" value="1"/>
</dbReference>
<dbReference type="Pfam" id="PF00160">
    <property type="entry name" value="Pro_isomerase"/>
    <property type="match status" value="1"/>
</dbReference>
<dbReference type="PROSITE" id="PS50072">
    <property type="entry name" value="CSA_PPIASE_2"/>
    <property type="match status" value="1"/>
</dbReference>
<keyword evidence="3 4" id="KW-0413">Isomerase</keyword>
<dbReference type="EC" id="5.2.1.8" evidence="4"/>
<dbReference type="GO" id="GO:0003755">
    <property type="term" value="F:peptidyl-prolyl cis-trans isomerase activity"/>
    <property type="evidence" value="ECO:0007669"/>
    <property type="project" value="UniProtKB-UniRule"/>
</dbReference>
<dbReference type="InterPro" id="IPR002130">
    <property type="entry name" value="Cyclophilin-type_PPIase_dom"/>
</dbReference>
<comment type="catalytic activity">
    <reaction evidence="4">
        <text>[protein]-peptidylproline (omega=180) = [protein]-peptidylproline (omega=0)</text>
        <dbReference type="Rhea" id="RHEA:16237"/>
        <dbReference type="Rhea" id="RHEA-COMP:10747"/>
        <dbReference type="Rhea" id="RHEA-COMP:10748"/>
        <dbReference type="ChEBI" id="CHEBI:83833"/>
        <dbReference type="ChEBI" id="CHEBI:83834"/>
        <dbReference type="EC" id="5.2.1.8"/>
    </reaction>
</comment>
<dbReference type="PRINTS" id="PR00153">
    <property type="entry name" value="CSAPPISMRASE"/>
</dbReference>
<keyword evidence="7" id="KW-1185">Reference proteome</keyword>
<name>A0AAV3RLX1_LITER</name>
<comment type="caution">
    <text evidence="6">The sequence shown here is derived from an EMBL/GenBank/DDBJ whole genome shotgun (WGS) entry which is preliminary data.</text>
</comment>